<dbReference type="EMBL" id="AP024443">
    <property type="protein sequence ID" value="BCS17313.1"/>
    <property type="molecule type" value="Genomic_DNA"/>
</dbReference>
<evidence type="ECO:0000256" key="3">
    <source>
        <dbReference type="ARBA" id="ARBA00022723"/>
    </source>
</evidence>
<keyword evidence="8" id="KW-1185">Reference proteome</keyword>
<protein>
    <recommendedName>
        <fullName evidence="9">Cytochrome P450</fullName>
    </recommendedName>
</protein>
<dbReference type="PANTHER" id="PTHR24305">
    <property type="entry name" value="CYTOCHROME P450"/>
    <property type="match status" value="1"/>
</dbReference>
<dbReference type="GO" id="GO:0016705">
    <property type="term" value="F:oxidoreductase activity, acting on paired donors, with incorporation or reduction of molecular oxygen"/>
    <property type="evidence" value="ECO:0007669"/>
    <property type="project" value="InterPro"/>
</dbReference>
<dbReference type="GeneID" id="64967318"/>
<evidence type="ECO:0000313" key="7">
    <source>
        <dbReference type="EMBL" id="BCS17313.1"/>
    </source>
</evidence>
<accession>A0A7R7XA76</accession>
<comment type="similarity">
    <text evidence="2">Belongs to the cytochrome P450 family.</text>
</comment>
<keyword evidence="5" id="KW-0408">Iron</keyword>
<dbReference type="OrthoDB" id="3934656at2759"/>
<dbReference type="GO" id="GO:0044550">
    <property type="term" value="P:secondary metabolite biosynthetic process"/>
    <property type="evidence" value="ECO:0007669"/>
    <property type="project" value="UniProtKB-ARBA"/>
</dbReference>
<evidence type="ECO:0000256" key="2">
    <source>
        <dbReference type="ARBA" id="ARBA00010617"/>
    </source>
</evidence>
<dbReference type="Gene3D" id="1.10.630.10">
    <property type="entry name" value="Cytochrome P450"/>
    <property type="match status" value="2"/>
</dbReference>
<reference evidence="7" key="2">
    <citation type="submission" date="2021-02" db="EMBL/GenBank/DDBJ databases">
        <title>Aspergillus puulaauensis MK2 genome sequence.</title>
        <authorList>
            <person name="Futagami T."/>
            <person name="Mori K."/>
            <person name="Kadooka C."/>
            <person name="Tanaka T."/>
        </authorList>
    </citation>
    <scope>NUCLEOTIDE SEQUENCE</scope>
    <source>
        <strain evidence="7">MK2</strain>
    </source>
</reference>
<evidence type="ECO:0000256" key="6">
    <source>
        <dbReference type="SAM" id="MobiDB-lite"/>
    </source>
</evidence>
<sequence length="444" mass="50553">MVACVIAAALALVVASLFHLLYNYRRVRYIPGPVFAAFSDLWWVSVQRSSGHGRRLAQWHRKYGKAVRLGPNIISLSDARDIARIYRARVLDELSRNNQGDRPPDQQEPLGQEDPVAEAMRDTVRTIRRHRIIDLSLSLRLFADELRAWFANGAYLSEPNNRRQNQPSSSFFTTVEEMLLRGPVYILKRDRFSCYGLSSDVSAPAYGHYPVPPRDIYKDAGRPDESSVITASVETITATLVSVFTFLLSQPRVLRRLQNEIDNMPRFWDRTTVPHSGDMTGAFYLNAVFKETMRLILLQNHPTGMRIKTGPRDIPLPSTRIPQGTTVIWHPCLILANKSIYGNDPATFRPERWLAVDRRQRAFMEGSLLPFTACTPHCPKLEAAWLQAKKAVVVLLREFDDIHLLQNRDQDVNLEIPNSLESSSMLVECRPRVARGRGYFGELA</sequence>
<dbReference type="InterPro" id="IPR050121">
    <property type="entry name" value="Cytochrome_P450_monoxygenase"/>
</dbReference>
<dbReference type="RefSeq" id="XP_041549507.1">
    <property type="nucleotide sequence ID" value="XM_041697497.1"/>
</dbReference>
<comment type="cofactor">
    <cofactor evidence="1">
        <name>heme</name>
        <dbReference type="ChEBI" id="CHEBI:30413"/>
    </cofactor>
</comment>
<organism evidence="7 8">
    <name type="scientific">Aspergillus puulaauensis</name>
    <dbReference type="NCBI Taxonomy" id="1220207"/>
    <lineage>
        <taxon>Eukaryota</taxon>
        <taxon>Fungi</taxon>
        <taxon>Dikarya</taxon>
        <taxon>Ascomycota</taxon>
        <taxon>Pezizomycotina</taxon>
        <taxon>Eurotiomycetes</taxon>
        <taxon>Eurotiomycetidae</taxon>
        <taxon>Eurotiales</taxon>
        <taxon>Aspergillaceae</taxon>
        <taxon>Aspergillus</taxon>
    </lineage>
</organism>
<evidence type="ECO:0000256" key="4">
    <source>
        <dbReference type="ARBA" id="ARBA00023002"/>
    </source>
</evidence>
<dbReference type="GO" id="GO:0004497">
    <property type="term" value="F:monooxygenase activity"/>
    <property type="evidence" value="ECO:0007669"/>
    <property type="project" value="InterPro"/>
</dbReference>
<dbReference type="GO" id="GO:0020037">
    <property type="term" value="F:heme binding"/>
    <property type="evidence" value="ECO:0007669"/>
    <property type="project" value="InterPro"/>
</dbReference>
<feature type="region of interest" description="Disordered" evidence="6">
    <location>
        <begin position="96"/>
        <end position="118"/>
    </location>
</feature>
<dbReference type="SUPFAM" id="SSF48264">
    <property type="entry name" value="Cytochrome P450"/>
    <property type="match status" value="1"/>
</dbReference>
<dbReference type="PANTHER" id="PTHR24305:SF235">
    <property type="entry name" value="CYTOCHROME P450 MONOOXYGENASE APDB-RELATED"/>
    <property type="match status" value="1"/>
</dbReference>
<dbReference type="InterPro" id="IPR001128">
    <property type="entry name" value="Cyt_P450"/>
</dbReference>
<dbReference type="Pfam" id="PF00067">
    <property type="entry name" value="p450"/>
    <property type="match status" value="1"/>
</dbReference>
<dbReference type="InterPro" id="IPR036396">
    <property type="entry name" value="Cyt_P450_sf"/>
</dbReference>
<dbReference type="Proteomes" id="UP000654913">
    <property type="component" value="Chromosome 1"/>
</dbReference>
<gene>
    <name evidence="7" type="ORF">APUU_10141A</name>
</gene>
<keyword evidence="4" id="KW-0560">Oxidoreductase</keyword>
<reference evidence="7" key="1">
    <citation type="submission" date="2021-01" db="EMBL/GenBank/DDBJ databases">
        <authorList>
            <consortium name="Aspergillus puulaauensis MK2 genome sequencing consortium"/>
            <person name="Kazuki M."/>
            <person name="Futagami T."/>
        </authorList>
    </citation>
    <scope>NUCLEOTIDE SEQUENCE</scope>
    <source>
        <strain evidence="7">MK2</strain>
    </source>
</reference>
<evidence type="ECO:0000256" key="1">
    <source>
        <dbReference type="ARBA" id="ARBA00001971"/>
    </source>
</evidence>
<evidence type="ECO:0008006" key="9">
    <source>
        <dbReference type="Google" id="ProtNLM"/>
    </source>
</evidence>
<dbReference type="GO" id="GO:0005506">
    <property type="term" value="F:iron ion binding"/>
    <property type="evidence" value="ECO:0007669"/>
    <property type="project" value="InterPro"/>
</dbReference>
<dbReference type="KEGG" id="apuu:APUU_10141A"/>
<proteinExistence type="inferred from homology"/>
<evidence type="ECO:0000313" key="8">
    <source>
        <dbReference type="Proteomes" id="UP000654913"/>
    </source>
</evidence>
<keyword evidence="3" id="KW-0479">Metal-binding</keyword>
<evidence type="ECO:0000256" key="5">
    <source>
        <dbReference type="ARBA" id="ARBA00023004"/>
    </source>
</evidence>
<dbReference type="AlphaFoldDB" id="A0A7R7XA76"/>
<name>A0A7R7XA76_9EURO</name>